<protein>
    <submittedName>
        <fullName evidence="1">Uncharacterized protein</fullName>
    </submittedName>
</protein>
<evidence type="ECO:0000313" key="2">
    <source>
        <dbReference type="Proteomes" id="UP000790347"/>
    </source>
</evidence>
<dbReference type="Proteomes" id="UP000790347">
    <property type="component" value="Unassembled WGS sequence"/>
</dbReference>
<reference evidence="1" key="1">
    <citation type="submission" date="2013-05" db="EMBL/GenBank/DDBJ databases">
        <authorList>
            <person name="Yim A.K.Y."/>
            <person name="Chan T.F."/>
            <person name="Ji K.M."/>
            <person name="Liu X.Y."/>
            <person name="Zhou J.W."/>
            <person name="Li R.Q."/>
            <person name="Yang K.Y."/>
            <person name="Li J."/>
            <person name="Li M."/>
            <person name="Law P.T.W."/>
            <person name="Wu Y.L."/>
            <person name="Cai Z.L."/>
            <person name="Qin H."/>
            <person name="Bao Y."/>
            <person name="Leung R.K.K."/>
            <person name="Ng P.K.S."/>
            <person name="Zou J."/>
            <person name="Zhong X.J."/>
            <person name="Ran P.X."/>
            <person name="Zhong N.S."/>
            <person name="Liu Z.G."/>
            <person name="Tsui S.K.W."/>
        </authorList>
    </citation>
    <scope>NUCLEOTIDE SEQUENCE</scope>
    <source>
        <strain evidence="1">Derf</strain>
        <tissue evidence="1">Whole organism</tissue>
    </source>
</reference>
<keyword evidence="2" id="KW-1185">Reference proteome</keyword>
<organism evidence="1 2">
    <name type="scientific">Dermatophagoides farinae</name>
    <name type="common">American house dust mite</name>
    <dbReference type="NCBI Taxonomy" id="6954"/>
    <lineage>
        <taxon>Eukaryota</taxon>
        <taxon>Metazoa</taxon>
        <taxon>Ecdysozoa</taxon>
        <taxon>Arthropoda</taxon>
        <taxon>Chelicerata</taxon>
        <taxon>Arachnida</taxon>
        <taxon>Acari</taxon>
        <taxon>Acariformes</taxon>
        <taxon>Sarcoptiformes</taxon>
        <taxon>Astigmata</taxon>
        <taxon>Psoroptidia</taxon>
        <taxon>Analgoidea</taxon>
        <taxon>Pyroglyphidae</taxon>
        <taxon>Dermatophagoidinae</taxon>
        <taxon>Dermatophagoides</taxon>
    </lineage>
</organism>
<sequence length="49" mass="5240">MNNSTNLRGEESISILQTSTNDASIATTVTATATNEETFIPWALIVVVN</sequence>
<reference evidence="1" key="2">
    <citation type="journal article" date="2022" name="Res Sq">
        <title>Comparative Genomics Reveals Insights into the Divergent Evolution of Astigmatic Mites and Household Pest Adaptations.</title>
        <authorList>
            <person name="Xiong Q."/>
            <person name="Wan A.T.-Y."/>
            <person name="Liu X.-Y."/>
            <person name="Fung C.S.-H."/>
            <person name="Xiao X."/>
            <person name="Malainual N."/>
            <person name="Hou J."/>
            <person name="Wang L."/>
            <person name="Wang M."/>
            <person name="Yang K."/>
            <person name="Cui Y."/>
            <person name="Leung E."/>
            <person name="Nong W."/>
            <person name="Shin S.-K."/>
            <person name="Au S."/>
            <person name="Jeong K.Y."/>
            <person name="Chew F.T."/>
            <person name="Hui J."/>
            <person name="Leung T.F."/>
            <person name="Tungtrongchitr A."/>
            <person name="Zhong N."/>
            <person name="Liu Z."/>
            <person name="Tsui S."/>
        </authorList>
    </citation>
    <scope>NUCLEOTIDE SEQUENCE</scope>
    <source>
        <strain evidence="1">Derf</strain>
        <tissue evidence="1">Whole organism</tissue>
    </source>
</reference>
<dbReference type="EMBL" id="ASGP02000007">
    <property type="protein sequence ID" value="KAH9496939.1"/>
    <property type="molecule type" value="Genomic_DNA"/>
</dbReference>
<dbReference type="AlphaFoldDB" id="A0A922HQ99"/>
<gene>
    <name evidence="1" type="ORF">DERF_012960</name>
</gene>
<accession>A0A922HQ99</accession>
<proteinExistence type="predicted"/>
<comment type="caution">
    <text evidence="1">The sequence shown here is derived from an EMBL/GenBank/DDBJ whole genome shotgun (WGS) entry which is preliminary data.</text>
</comment>
<evidence type="ECO:0000313" key="1">
    <source>
        <dbReference type="EMBL" id="KAH9496939.1"/>
    </source>
</evidence>
<name>A0A922HQ99_DERFA</name>